<dbReference type="PROSITE" id="PS51782">
    <property type="entry name" value="LYSM"/>
    <property type="match status" value="1"/>
</dbReference>
<evidence type="ECO:0000313" key="5">
    <source>
        <dbReference type="Proteomes" id="UP001553161"/>
    </source>
</evidence>
<dbReference type="InterPro" id="IPR036779">
    <property type="entry name" value="LysM_dom_sf"/>
</dbReference>
<accession>A0ABV3L1A7</accession>
<dbReference type="CDD" id="cd00118">
    <property type="entry name" value="LysM"/>
    <property type="match status" value="2"/>
</dbReference>
<sequence length="382" mass="39118">MIKVTTARHFTRLTATLLLCTGLGACSTLSVPGAGDVLNNGSATTPTAPRPAPDARGVISYPGYQVAVARNGDTVRTIAQRLGLDATALARKNGLPEDAELDPGEIVILTSRVPESASGSVDVATLAGSALDRAEGKPAAQSSSITAAGPEPRRHTVVTGETAFSIARSYNVSAQALSNWNGLDSNMTVRVGQILLIPPATGPAPQPEANAVATPGSGSPTPVPPSAATPQPEKDLAPVASGTIATSSVDSTPAPAAQQQTSASDTAALLQPVTGRIIRGYAPGKNEGLDFGTAAGASVRAADAGTVAAITRDTDEVPILVLRHDSNLLTVYANVDDIVVEKGTRVTRGQKIAKVRDGETPFLHFEVRKGFESVDPVPYLSN</sequence>
<feature type="region of interest" description="Disordered" evidence="1">
    <location>
        <begin position="200"/>
        <end position="268"/>
    </location>
</feature>
<dbReference type="RefSeq" id="WP_366190736.1">
    <property type="nucleotide sequence ID" value="NZ_JBFBVU010000001.1"/>
</dbReference>
<proteinExistence type="predicted"/>
<keyword evidence="2" id="KW-0732">Signal</keyword>
<dbReference type="InterPro" id="IPR050570">
    <property type="entry name" value="Cell_wall_metabolism_enzyme"/>
</dbReference>
<dbReference type="InterPro" id="IPR016047">
    <property type="entry name" value="M23ase_b-sheet_dom"/>
</dbReference>
<dbReference type="Gene3D" id="2.70.70.10">
    <property type="entry name" value="Glucose Permease (Domain IIA)"/>
    <property type="match status" value="1"/>
</dbReference>
<dbReference type="InterPro" id="IPR018392">
    <property type="entry name" value="LysM"/>
</dbReference>
<evidence type="ECO:0000313" key="4">
    <source>
        <dbReference type="EMBL" id="MEV8465326.1"/>
    </source>
</evidence>
<dbReference type="EMBL" id="JBFBVU010000001">
    <property type="protein sequence ID" value="MEV8465326.1"/>
    <property type="molecule type" value="Genomic_DNA"/>
</dbReference>
<dbReference type="InterPro" id="IPR011055">
    <property type="entry name" value="Dup_hybrid_motif"/>
</dbReference>
<dbReference type="SMART" id="SM00257">
    <property type="entry name" value="LysM"/>
    <property type="match status" value="2"/>
</dbReference>
<dbReference type="Pfam" id="PF01551">
    <property type="entry name" value="Peptidase_M23"/>
    <property type="match status" value="1"/>
</dbReference>
<dbReference type="Proteomes" id="UP001553161">
    <property type="component" value="Unassembled WGS sequence"/>
</dbReference>
<gene>
    <name evidence="4" type="ORF">AB0T83_00840</name>
</gene>
<feature type="chain" id="PRO_5046829369" evidence="2">
    <location>
        <begin position="26"/>
        <end position="382"/>
    </location>
</feature>
<evidence type="ECO:0000259" key="3">
    <source>
        <dbReference type="PROSITE" id="PS51782"/>
    </source>
</evidence>
<name>A0ABV3L1A7_9RHOB</name>
<dbReference type="SUPFAM" id="SSF51261">
    <property type="entry name" value="Duplicated hybrid motif"/>
    <property type="match status" value="1"/>
</dbReference>
<reference evidence="4 5" key="1">
    <citation type="submission" date="2024-07" db="EMBL/GenBank/DDBJ databases">
        <authorList>
            <person name="Kang M."/>
        </authorList>
    </citation>
    <scope>NUCLEOTIDE SEQUENCE [LARGE SCALE GENOMIC DNA]</scope>
    <source>
        <strain evidence="4 5">DFM31</strain>
    </source>
</reference>
<dbReference type="PANTHER" id="PTHR21666:SF270">
    <property type="entry name" value="MUREIN HYDROLASE ACTIVATOR ENVC"/>
    <property type="match status" value="1"/>
</dbReference>
<feature type="signal peptide" evidence="2">
    <location>
        <begin position="1"/>
        <end position="25"/>
    </location>
</feature>
<dbReference type="Pfam" id="PF01476">
    <property type="entry name" value="LysM"/>
    <property type="match status" value="2"/>
</dbReference>
<comment type="caution">
    <text evidence="4">The sequence shown here is derived from an EMBL/GenBank/DDBJ whole genome shotgun (WGS) entry which is preliminary data.</text>
</comment>
<evidence type="ECO:0000256" key="2">
    <source>
        <dbReference type="SAM" id="SignalP"/>
    </source>
</evidence>
<feature type="region of interest" description="Disordered" evidence="1">
    <location>
        <begin position="134"/>
        <end position="156"/>
    </location>
</feature>
<protein>
    <submittedName>
        <fullName evidence="4">LysM peptidoglycan-binding domain-containing protein</fullName>
    </submittedName>
</protein>
<keyword evidence="5" id="KW-1185">Reference proteome</keyword>
<dbReference type="PROSITE" id="PS51257">
    <property type="entry name" value="PROKAR_LIPOPROTEIN"/>
    <property type="match status" value="1"/>
</dbReference>
<dbReference type="PANTHER" id="PTHR21666">
    <property type="entry name" value="PEPTIDASE-RELATED"/>
    <property type="match status" value="1"/>
</dbReference>
<feature type="compositionally biased region" description="Low complexity" evidence="1">
    <location>
        <begin position="250"/>
        <end position="268"/>
    </location>
</feature>
<dbReference type="Gene3D" id="3.10.350.10">
    <property type="entry name" value="LysM domain"/>
    <property type="match status" value="1"/>
</dbReference>
<feature type="domain" description="LysM" evidence="3">
    <location>
        <begin position="153"/>
        <end position="197"/>
    </location>
</feature>
<dbReference type="CDD" id="cd12797">
    <property type="entry name" value="M23_peptidase"/>
    <property type="match status" value="1"/>
</dbReference>
<organism evidence="4 5">
    <name type="scientific">Meridianimarinicoccus marinus</name>
    <dbReference type="NCBI Taxonomy" id="3231483"/>
    <lineage>
        <taxon>Bacteria</taxon>
        <taxon>Pseudomonadati</taxon>
        <taxon>Pseudomonadota</taxon>
        <taxon>Alphaproteobacteria</taxon>
        <taxon>Rhodobacterales</taxon>
        <taxon>Paracoccaceae</taxon>
        <taxon>Meridianimarinicoccus</taxon>
    </lineage>
</organism>
<evidence type="ECO:0000256" key="1">
    <source>
        <dbReference type="SAM" id="MobiDB-lite"/>
    </source>
</evidence>